<dbReference type="Proteomes" id="UP000768462">
    <property type="component" value="Unassembled WGS sequence"/>
</dbReference>
<sequence>MNLHVREAIRSDYIEINNLVKEVHNLHVENRPDVYVNTDTPLIKEDFYELLSTSDTKVFVVEDLNNKELVAYSIVKIMAHRSIQILRPMTFAYIDDFCVKASKQKNGVGRLLFDYVVNYAKSGGALSLQLIVWEFNKDAIKFYESLGMSVRNRRMELNLS</sequence>
<dbReference type="InterPro" id="IPR000182">
    <property type="entry name" value="GNAT_dom"/>
</dbReference>
<evidence type="ECO:0000259" key="3">
    <source>
        <dbReference type="PROSITE" id="PS51186"/>
    </source>
</evidence>
<dbReference type="EMBL" id="SVCM01000027">
    <property type="protein sequence ID" value="MBE6058994.1"/>
    <property type="molecule type" value="Genomic_DNA"/>
</dbReference>
<gene>
    <name evidence="4" type="ORF">E7215_02285</name>
</gene>
<dbReference type="InterPro" id="IPR051016">
    <property type="entry name" value="Diverse_Substrate_AcTransf"/>
</dbReference>
<dbReference type="PANTHER" id="PTHR10545:SF29">
    <property type="entry name" value="GH14572P-RELATED"/>
    <property type="match status" value="1"/>
</dbReference>
<proteinExistence type="predicted"/>
<name>A0A927ZJA4_9CLOT</name>
<comment type="caution">
    <text evidence="4">The sequence shown here is derived from an EMBL/GenBank/DDBJ whole genome shotgun (WGS) entry which is preliminary data.</text>
</comment>
<evidence type="ECO:0000313" key="5">
    <source>
        <dbReference type="Proteomes" id="UP000768462"/>
    </source>
</evidence>
<keyword evidence="1" id="KW-0808">Transferase</keyword>
<dbReference type="Pfam" id="PF00583">
    <property type="entry name" value="Acetyltransf_1"/>
    <property type="match status" value="1"/>
</dbReference>
<dbReference type="PANTHER" id="PTHR10545">
    <property type="entry name" value="DIAMINE N-ACETYLTRANSFERASE"/>
    <property type="match status" value="1"/>
</dbReference>
<keyword evidence="2" id="KW-0012">Acyltransferase</keyword>
<dbReference type="AlphaFoldDB" id="A0A927ZJA4"/>
<dbReference type="GO" id="GO:0008080">
    <property type="term" value="F:N-acetyltransferase activity"/>
    <property type="evidence" value="ECO:0007669"/>
    <property type="project" value="TreeGrafter"/>
</dbReference>
<dbReference type="CDD" id="cd04301">
    <property type="entry name" value="NAT_SF"/>
    <property type="match status" value="1"/>
</dbReference>
<dbReference type="InterPro" id="IPR016181">
    <property type="entry name" value="Acyl_CoA_acyltransferase"/>
</dbReference>
<dbReference type="PROSITE" id="PS51186">
    <property type="entry name" value="GNAT"/>
    <property type="match status" value="1"/>
</dbReference>
<evidence type="ECO:0000256" key="1">
    <source>
        <dbReference type="ARBA" id="ARBA00022679"/>
    </source>
</evidence>
<feature type="domain" description="N-acetyltransferase" evidence="3">
    <location>
        <begin position="14"/>
        <end position="160"/>
    </location>
</feature>
<organism evidence="4 5">
    <name type="scientific">Clostridium sulfidigenes</name>
    <dbReference type="NCBI Taxonomy" id="318464"/>
    <lineage>
        <taxon>Bacteria</taxon>
        <taxon>Bacillati</taxon>
        <taxon>Bacillota</taxon>
        <taxon>Clostridia</taxon>
        <taxon>Eubacteriales</taxon>
        <taxon>Clostridiaceae</taxon>
        <taxon>Clostridium</taxon>
    </lineage>
</organism>
<dbReference type="SUPFAM" id="SSF55729">
    <property type="entry name" value="Acyl-CoA N-acyltransferases (Nat)"/>
    <property type="match status" value="1"/>
</dbReference>
<accession>A0A927ZJA4</accession>
<dbReference type="Gene3D" id="3.40.630.30">
    <property type="match status" value="1"/>
</dbReference>
<evidence type="ECO:0000313" key="4">
    <source>
        <dbReference type="EMBL" id="MBE6058994.1"/>
    </source>
</evidence>
<reference evidence="4" key="1">
    <citation type="submission" date="2019-04" db="EMBL/GenBank/DDBJ databases">
        <title>Evolution of Biomass-Degrading Anaerobic Consortia Revealed by Metagenomics.</title>
        <authorList>
            <person name="Peng X."/>
        </authorList>
    </citation>
    <scope>NUCLEOTIDE SEQUENCE</scope>
    <source>
        <strain evidence="4">SIG254</strain>
    </source>
</reference>
<protein>
    <submittedName>
        <fullName evidence="4">GNAT family N-acetyltransferase</fullName>
    </submittedName>
</protein>
<evidence type="ECO:0000256" key="2">
    <source>
        <dbReference type="ARBA" id="ARBA00023315"/>
    </source>
</evidence>